<comment type="caution">
    <text evidence="1">The sequence shown here is derived from an EMBL/GenBank/DDBJ whole genome shotgun (WGS) entry which is preliminary data.</text>
</comment>
<dbReference type="Proteomes" id="UP000798662">
    <property type="component" value="Chromosome 1"/>
</dbReference>
<accession>A0ACC3BWN1</accession>
<dbReference type="EMBL" id="CM020618">
    <property type="protein sequence ID" value="KAK1862322.1"/>
    <property type="molecule type" value="Genomic_DNA"/>
</dbReference>
<organism evidence="1 2">
    <name type="scientific">Pyropia yezoensis</name>
    <name type="common">Susabi-nori</name>
    <name type="synonym">Porphyra yezoensis</name>
    <dbReference type="NCBI Taxonomy" id="2788"/>
    <lineage>
        <taxon>Eukaryota</taxon>
        <taxon>Rhodophyta</taxon>
        <taxon>Bangiophyceae</taxon>
        <taxon>Bangiales</taxon>
        <taxon>Bangiaceae</taxon>
        <taxon>Pyropia</taxon>
    </lineage>
</organism>
<evidence type="ECO:0000313" key="2">
    <source>
        <dbReference type="Proteomes" id="UP000798662"/>
    </source>
</evidence>
<sequence length="623" mass="63705">MTVDAEQLRPWADGLPAAAAALRTLLHRVDSTTTPLWAGPGLEAALLRYERIFLPMYAAYLAATGVISLSGAPRAAADALVAAATASYNTTLKAASVAALQQGRELDADEKAAWAALRTNAGGVTAAAPIPPLDVAFVWALARLDPAAYAADCVATFGTPLPVGGTQGGDAGAAAAPASADAVAHVWVGNATEPAAVVARLQWVLFATAAQAAETPPPLLPGRLGKLLSCLHHRRLLRRQHLHHLPGYLWPPVAGTTAVTGFQGSSGVGVGLPKAAQVRKRWAPRARVAALRSAASSQRVFTARLGASGFDDPQALRLAAERYVRFLGLAATPAGAATFLVPTTDMDLVWHAHLMATAAYRENTTALLGRVYAHMADDDASPGGRLADGRAATMALWTAAYPAHPYEPPPSLVVPCVATAAAKATDMATGSAPSAAAAYRSGVRGGYWPQGAIPIAPVAAKVALLEEVAAEASANATVSAGEAATPKTSPDGLRTWDRTLAAATATAWRQRIGPAAVPGGGWPGLYAEGFVASAADPVDVVRSRAYGDPEVARGSSGIAAIDVAVAGASVPRSDVIALRRQVIPSLSKPILYETSSTNPSGGTVLGWGAVAWGVAGWGRETSA</sequence>
<evidence type="ECO:0000313" key="1">
    <source>
        <dbReference type="EMBL" id="KAK1862322.1"/>
    </source>
</evidence>
<proteinExistence type="predicted"/>
<gene>
    <name evidence="1" type="ORF">I4F81_004896</name>
</gene>
<name>A0ACC3BWN1_PYRYE</name>
<keyword evidence="2" id="KW-1185">Reference proteome</keyword>
<protein>
    <submittedName>
        <fullName evidence="1">Uncharacterized protein</fullName>
    </submittedName>
</protein>
<reference evidence="1" key="1">
    <citation type="submission" date="2019-11" db="EMBL/GenBank/DDBJ databases">
        <title>Nori genome reveals adaptations in red seaweeds to the harsh intertidal environment.</title>
        <authorList>
            <person name="Wang D."/>
            <person name="Mao Y."/>
        </authorList>
    </citation>
    <scope>NUCLEOTIDE SEQUENCE</scope>
    <source>
        <tissue evidence="1">Gametophyte</tissue>
    </source>
</reference>